<evidence type="ECO:0000313" key="2">
    <source>
        <dbReference type="Proteomes" id="UP000034325"/>
    </source>
</evidence>
<proteinExistence type="predicted"/>
<gene>
    <name evidence="1" type="ORF">UT23_C0004G0150</name>
</gene>
<dbReference type="SUPFAM" id="SSF53756">
    <property type="entry name" value="UDP-Glycosyltransferase/glycogen phosphorylase"/>
    <property type="match status" value="1"/>
</dbReference>
<reference evidence="1 2" key="1">
    <citation type="journal article" date="2015" name="Nature">
        <title>rRNA introns, odd ribosomes, and small enigmatic genomes across a large radiation of phyla.</title>
        <authorList>
            <person name="Brown C.T."/>
            <person name="Hug L.A."/>
            <person name="Thomas B.C."/>
            <person name="Sharon I."/>
            <person name="Castelle C.J."/>
            <person name="Singh A."/>
            <person name="Wilkins M.J."/>
            <person name="Williams K.H."/>
            <person name="Banfield J.F."/>
        </authorList>
    </citation>
    <scope>NUCLEOTIDE SEQUENCE [LARGE SCALE GENOMIC DNA]</scope>
</reference>
<accession>A0A0G0PJQ0</accession>
<comment type="caution">
    <text evidence="1">The sequence shown here is derived from an EMBL/GenBank/DDBJ whole genome shotgun (WGS) entry which is preliminary data.</text>
</comment>
<evidence type="ECO:0000313" key="1">
    <source>
        <dbReference type="EMBL" id="KKQ98309.1"/>
    </source>
</evidence>
<dbReference type="EMBL" id="LBWA01000004">
    <property type="protein sequence ID" value="KKQ98309.1"/>
    <property type="molecule type" value="Genomic_DNA"/>
</dbReference>
<sequence length="289" mass="33969">MNVYVEKFLPDNAISRITNALKKYLSLEHTLTENPEGADFVVVCDYGRRRKTLWYTQKLIEQKKRYAIIQLSVRSTPNPNTLDWLPIWEKAELTWSYYNLPELCREDGNTPNFKFYWAPLGVDAEIFKETKAERRFIIAGTGTGKRWNRECKNEILEAARSVKKTVFQLGTGESSKEVFYSNGMNDTTLAQYYSQCQFVSGLRRIEGFELPVLEGLLCGARPICFDKPHYRKWFNEFAEYIPEDKKKVENLIKLFQKGARPVSKSEKDYVKKNFDWEKICRGFWKLALW</sequence>
<evidence type="ECO:0008006" key="3">
    <source>
        <dbReference type="Google" id="ProtNLM"/>
    </source>
</evidence>
<name>A0A0G0PJQ0_9BACT</name>
<organism evidence="1 2">
    <name type="scientific">Candidatus Woesebacteria bacterium GW2011_GWA1_39_12</name>
    <dbReference type="NCBI Taxonomy" id="1618549"/>
    <lineage>
        <taxon>Bacteria</taxon>
        <taxon>Candidatus Woeseibacteriota</taxon>
    </lineage>
</organism>
<dbReference type="Gene3D" id="3.40.50.2000">
    <property type="entry name" value="Glycogen Phosphorylase B"/>
    <property type="match status" value="1"/>
</dbReference>
<protein>
    <recommendedName>
        <fullName evidence="3">Glycosyl transferase family 1 domain-containing protein</fullName>
    </recommendedName>
</protein>
<dbReference type="Proteomes" id="UP000034325">
    <property type="component" value="Unassembled WGS sequence"/>
</dbReference>
<dbReference type="AlphaFoldDB" id="A0A0G0PJQ0"/>